<gene>
    <name evidence="3" type="ORF">C8F04DRAFT_1174105</name>
</gene>
<protein>
    <submittedName>
        <fullName evidence="3">Uncharacterized protein</fullName>
    </submittedName>
</protein>
<keyword evidence="2" id="KW-0472">Membrane</keyword>
<dbReference type="AlphaFoldDB" id="A0AAD6TGA3"/>
<sequence>MSSHTHEWEAILICPAGFLVASVGFSLSVLATIFSAIMPSTSGPAPIIHLRQAAAIAASARSPAKSFSSDDSLPRKEIFRLVAPKLGESDEKLFIDVEGDARGDSKIEATLVLSPVGLSRQATKHSQHVVHFKFPVKEIASPVQERPSISASPTPTHRSLHSGSSHASSEVNTLSSPSADSSPLSPPSDRRRHKLRFSKLVHLFTDKHGHFKARRRESVSELRADATPLSPTTLSPSDSMPASPVDTPLRSQSTRRPGHRSLIRTVSCPILHYTHPHERTSRSRSPPPAVPPLPTIPATPTSPVAPESPHTKTRKVSLKKEKEVTPRLRTQPYAAPYFIPPPDSVNVEKPFVRRTPTRRRTTETMNPSALIV</sequence>
<organism evidence="3 4">
    <name type="scientific">Mycena alexandri</name>
    <dbReference type="NCBI Taxonomy" id="1745969"/>
    <lineage>
        <taxon>Eukaryota</taxon>
        <taxon>Fungi</taxon>
        <taxon>Dikarya</taxon>
        <taxon>Basidiomycota</taxon>
        <taxon>Agaricomycotina</taxon>
        <taxon>Agaricomycetes</taxon>
        <taxon>Agaricomycetidae</taxon>
        <taxon>Agaricales</taxon>
        <taxon>Marasmiineae</taxon>
        <taxon>Mycenaceae</taxon>
        <taxon>Mycena</taxon>
    </lineage>
</organism>
<feature type="region of interest" description="Disordered" evidence="1">
    <location>
        <begin position="211"/>
        <end position="259"/>
    </location>
</feature>
<feature type="compositionally biased region" description="Low complexity" evidence="1">
    <location>
        <begin position="227"/>
        <end position="237"/>
    </location>
</feature>
<feature type="compositionally biased region" description="Polar residues" evidence="1">
    <location>
        <begin position="147"/>
        <end position="156"/>
    </location>
</feature>
<evidence type="ECO:0000256" key="1">
    <source>
        <dbReference type="SAM" id="MobiDB-lite"/>
    </source>
</evidence>
<feature type="transmembrane region" description="Helical" evidence="2">
    <location>
        <begin position="12"/>
        <end position="38"/>
    </location>
</feature>
<evidence type="ECO:0000256" key="2">
    <source>
        <dbReference type="SAM" id="Phobius"/>
    </source>
</evidence>
<feature type="region of interest" description="Disordered" evidence="1">
    <location>
        <begin position="143"/>
        <end position="192"/>
    </location>
</feature>
<name>A0AAD6TGA3_9AGAR</name>
<comment type="caution">
    <text evidence="3">The sequence shown here is derived from an EMBL/GenBank/DDBJ whole genome shotgun (WGS) entry which is preliminary data.</text>
</comment>
<feature type="compositionally biased region" description="Pro residues" evidence="1">
    <location>
        <begin position="285"/>
        <end position="297"/>
    </location>
</feature>
<reference evidence="3" key="1">
    <citation type="submission" date="2023-03" db="EMBL/GenBank/DDBJ databases">
        <title>Massive genome expansion in bonnet fungi (Mycena s.s.) driven by repeated elements and novel gene families across ecological guilds.</title>
        <authorList>
            <consortium name="Lawrence Berkeley National Laboratory"/>
            <person name="Harder C.B."/>
            <person name="Miyauchi S."/>
            <person name="Viragh M."/>
            <person name="Kuo A."/>
            <person name="Thoen E."/>
            <person name="Andreopoulos B."/>
            <person name="Lu D."/>
            <person name="Skrede I."/>
            <person name="Drula E."/>
            <person name="Henrissat B."/>
            <person name="Morin E."/>
            <person name="Kohler A."/>
            <person name="Barry K."/>
            <person name="LaButti K."/>
            <person name="Morin E."/>
            <person name="Salamov A."/>
            <person name="Lipzen A."/>
            <person name="Mereny Z."/>
            <person name="Hegedus B."/>
            <person name="Baldrian P."/>
            <person name="Stursova M."/>
            <person name="Weitz H."/>
            <person name="Taylor A."/>
            <person name="Grigoriev I.V."/>
            <person name="Nagy L.G."/>
            <person name="Martin F."/>
            <person name="Kauserud H."/>
        </authorList>
    </citation>
    <scope>NUCLEOTIDE SEQUENCE</scope>
    <source>
        <strain evidence="3">CBHHK200</strain>
    </source>
</reference>
<proteinExistence type="predicted"/>
<accession>A0AAD6TGA3</accession>
<evidence type="ECO:0000313" key="4">
    <source>
        <dbReference type="Proteomes" id="UP001218188"/>
    </source>
</evidence>
<feature type="region of interest" description="Disordered" evidence="1">
    <location>
        <begin position="276"/>
        <end position="314"/>
    </location>
</feature>
<keyword evidence="4" id="KW-1185">Reference proteome</keyword>
<feature type="compositionally biased region" description="Low complexity" evidence="1">
    <location>
        <begin position="161"/>
        <end position="183"/>
    </location>
</feature>
<keyword evidence="2" id="KW-1133">Transmembrane helix</keyword>
<evidence type="ECO:0000313" key="3">
    <source>
        <dbReference type="EMBL" id="KAJ7045122.1"/>
    </source>
</evidence>
<keyword evidence="2" id="KW-0812">Transmembrane</keyword>
<dbReference type="EMBL" id="JARJCM010000005">
    <property type="protein sequence ID" value="KAJ7045122.1"/>
    <property type="molecule type" value="Genomic_DNA"/>
</dbReference>
<dbReference type="Proteomes" id="UP001218188">
    <property type="component" value="Unassembled WGS sequence"/>
</dbReference>